<dbReference type="AlphaFoldDB" id="A0A4Y2GY17"/>
<name>A0A4Y2GY17_ARAVE</name>
<accession>A0A4Y2GY17</accession>
<keyword evidence="2" id="KW-1185">Reference proteome</keyword>
<organism evidence="1 2">
    <name type="scientific">Araneus ventricosus</name>
    <name type="common">Orbweaver spider</name>
    <name type="synonym">Epeira ventricosa</name>
    <dbReference type="NCBI Taxonomy" id="182803"/>
    <lineage>
        <taxon>Eukaryota</taxon>
        <taxon>Metazoa</taxon>
        <taxon>Ecdysozoa</taxon>
        <taxon>Arthropoda</taxon>
        <taxon>Chelicerata</taxon>
        <taxon>Arachnida</taxon>
        <taxon>Araneae</taxon>
        <taxon>Araneomorphae</taxon>
        <taxon>Entelegynae</taxon>
        <taxon>Araneoidea</taxon>
        <taxon>Araneidae</taxon>
        <taxon>Araneus</taxon>
    </lineage>
</organism>
<reference evidence="1 2" key="1">
    <citation type="journal article" date="2019" name="Sci. Rep.">
        <title>Orb-weaving spider Araneus ventricosus genome elucidates the spidroin gene catalogue.</title>
        <authorList>
            <person name="Kono N."/>
            <person name="Nakamura H."/>
            <person name="Ohtoshi R."/>
            <person name="Moran D.A.P."/>
            <person name="Shinohara A."/>
            <person name="Yoshida Y."/>
            <person name="Fujiwara M."/>
            <person name="Mori M."/>
            <person name="Tomita M."/>
            <person name="Arakawa K."/>
        </authorList>
    </citation>
    <scope>NUCLEOTIDE SEQUENCE [LARGE SCALE GENOMIC DNA]</scope>
</reference>
<proteinExistence type="predicted"/>
<dbReference type="EMBL" id="BGPR01001644">
    <property type="protein sequence ID" value="GBM58660.1"/>
    <property type="molecule type" value="Genomic_DNA"/>
</dbReference>
<gene>
    <name evidence="1" type="ORF">AVEN_251926_1</name>
</gene>
<evidence type="ECO:0000313" key="2">
    <source>
        <dbReference type="Proteomes" id="UP000499080"/>
    </source>
</evidence>
<comment type="caution">
    <text evidence="1">The sequence shown here is derived from an EMBL/GenBank/DDBJ whole genome shotgun (WGS) entry which is preliminary data.</text>
</comment>
<protein>
    <submittedName>
        <fullName evidence="1">Uncharacterized protein</fullName>
    </submittedName>
</protein>
<evidence type="ECO:0000313" key="1">
    <source>
        <dbReference type="EMBL" id="GBM58660.1"/>
    </source>
</evidence>
<sequence>MGEYYKKSSRPLKVNFCLREALSEEAGFGTGYYSSRTGDFSLIASLDRNEWHLQLQKTPNSFSILLLGISSIGIDSERKLAGGDTISSVILRSFVASSGGLSICIVEEVEACKDDVLHNLEVSSEFYLHWSSVVGENSF</sequence>
<dbReference type="Proteomes" id="UP000499080">
    <property type="component" value="Unassembled WGS sequence"/>
</dbReference>